<evidence type="ECO:0000256" key="1">
    <source>
        <dbReference type="SAM" id="MobiDB-lite"/>
    </source>
</evidence>
<dbReference type="EMBL" id="LMWX01000024">
    <property type="protein sequence ID" value="KUN84099.1"/>
    <property type="molecule type" value="Genomic_DNA"/>
</dbReference>
<name>A0A101T1M3_9ACTN</name>
<feature type="compositionally biased region" description="Basic and acidic residues" evidence="1">
    <location>
        <begin position="13"/>
        <end position="39"/>
    </location>
</feature>
<proteinExistence type="predicted"/>
<sequence>MWTPAVTGSRRRAGSDLDHTAGADRTADPGPYGDEREPAARCRRPGWVMDTSMGVLGDVGLCSALQTGAVTRAADATARRVAAQQVSTAQVA</sequence>
<dbReference type="Proteomes" id="UP000053024">
    <property type="component" value="Unassembled WGS sequence"/>
</dbReference>
<dbReference type="STRING" id="285568.AQJ66_16310"/>
<organism evidence="2 3">
    <name type="scientific">Streptomyces bungoensis</name>
    <dbReference type="NCBI Taxonomy" id="285568"/>
    <lineage>
        <taxon>Bacteria</taxon>
        <taxon>Bacillati</taxon>
        <taxon>Actinomycetota</taxon>
        <taxon>Actinomycetes</taxon>
        <taxon>Kitasatosporales</taxon>
        <taxon>Streptomycetaceae</taxon>
        <taxon>Streptomyces</taxon>
    </lineage>
</organism>
<dbReference type="AlphaFoldDB" id="A0A101T1M3"/>
<gene>
    <name evidence="2" type="ORF">AQJ66_16310</name>
</gene>
<accession>A0A101T1M3</accession>
<keyword evidence="3" id="KW-1185">Reference proteome</keyword>
<comment type="caution">
    <text evidence="2">The sequence shown here is derived from an EMBL/GenBank/DDBJ whole genome shotgun (WGS) entry which is preliminary data.</text>
</comment>
<evidence type="ECO:0000313" key="2">
    <source>
        <dbReference type="EMBL" id="KUN84099.1"/>
    </source>
</evidence>
<protein>
    <submittedName>
        <fullName evidence="2">Uncharacterized protein</fullName>
    </submittedName>
</protein>
<reference evidence="2 3" key="1">
    <citation type="submission" date="2015-10" db="EMBL/GenBank/DDBJ databases">
        <title>Draft genome sequence of Streptomyces bungoensis DSM 41781, type strain for the species Streptomyces bungoensis.</title>
        <authorList>
            <person name="Ruckert C."/>
            <person name="Winkler A."/>
            <person name="Kalinowski J."/>
            <person name="Kampfer P."/>
            <person name="Glaeser S."/>
        </authorList>
    </citation>
    <scope>NUCLEOTIDE SEQUENCE [LARGE SCALE GENOMIC DNA]</scope>
    <source>
        <strain evidence="2 3">DSM 41781</strain>
    </source>
</reference>
<feature type="region of interest" description="Disordered" evidence="1">
    <location>
        <begin position="1"/>
        <end position="39"/>
    </location>
</feature>
<evidence type="ECO:0000313" key="3">
    <source>
        <dbReference type="Proteomes" id="UP000053024"/>
    </source>
</evidence>